<proteinExistence type="predicted"/>
<comment type="caution">
    <text evidence="1">The sequence shown here is derived from an EMBL/GenBank/DDBJ whole genome shotgun (WGS) entry which is preliminary data.</text>
</comment>
<keyword evidence="2" id="KW-1185">Reference proteome</keyword>
<dbReference type="AlphaFoldDB" id="A0A2P5K8C3"/>
<gene>
    <name evidence="1" type="ORF">B0O95_112111</name>
</gene>
<reference evidence="1 2" key="1">
    <citation type="submission" date="2018-01" db="EMBL/GenBank/DDBJ databases">
        <title>Genomic Encyclopedia of Type Strains, Phase III (KMG-III): the genomes of soil and plant-associated and newly described type strains.</title>
        <authorList>
            <person name="Whitman W."/>
        </authorList>
    </citation>
    <scope>NUCLEOTIDE SEQUENCE [LARGE SCALE GENOMIC DNA]</scope>
    <source>
        <strain evidence="1 2">HKI456</strain>
    </source>
</reference>
<protein>
    <recommendedName>
        <fullName evidence="3">Transposase</fullName>
    </recommendedName>
</protein>
<accession>A0A2P5K8C3</accession>
<name>A0A2P5K8C3_9BURK</name>
<organism evidence="1 2">
    <name type="scientific">Mycetohabitans endofungorum</name>
    <dbReference type="NCBI Taxonomy" id="417203"/>
    <lineage>
        <taxon>Bacteria</taxon>
        <taxon>Pseudomonadati</taxon>
        <taxon>Pseudomonadota</taxon>
        <taxon>Betaproteobacteria</taxon>
        <taxon>Burkholderiales</taxon>
        <taxon>Burkholderiaceae</taxon>
        <taxon>Mycetohabitans</taxon>
    </lineage>
</organism>
<dbReference type="EMBL" id="PRDW01000012">
    <property type="protein sequence ID" value="PPB82934.1"/>
    <property type="molecule type" value="Genomic_DNA"/>
</dbReference>
<evidence type="ECO:0000313" key="1">
    <source>
        <dbReference type="EMBL" id="PPB82934.1"/>
    </source>
</evidence>
<evidence type="ECO:0008006" key="3">
    <source>
        <dbReference type="Google" id="ProtNLM"/>
    </source>
</evidence>
<dbReference type="Proteomes" id="UP000243096">
    <property type="component" value="Unassembled WGS sequence"/>
</dbReference>
<sequence length="121" mass="14111">MVTPQKSLGSEVKFFVKEILRNEEVEIHGHKAEIVSQHSQKRPTLYRRHEVAMHAMSNLSISIRLACKAFGISQSCYWYVALRNAKNNKIANWLLRLTGNHHNWGFELCFLYNVKGFGWNH</sequence>
<evidence type="ECO:0000313" key="2">
    <source>
        <dbReference type="Proteomes" id="UP000243096"/>
    </source>
</evidence>